<dbReference type="Gene3D" id="3.90.420.10">
    <property type="entry name" value="Oxidoreductase, molybdopterin-binding domain"/>
    <property type="match status" value="1"/>
</dbReference>
<dbReference type="InterPro" id="IPR000572">
    <property type="entry name" value="OxRdtase_Mopterin-bd_dom"/>
</dbReference>
<dbReference type="RefSeq" id="WP_184199363.1">
    <property type="nucleotide sequence ID" value="NZ_JACHGW010000003.1"/>
</dbReference>
<reference evidence="3 4" key="1">
    <citation type="submission" date="2020-08" db="EMBL/GenBank/DDBJ databases">
        <title>Genomic Encyclopedia of Type Strains, Phase IV (KMG-IV): sequencing the most valuable type-strain genomes for metagenomic binning, comparative biology and taxonomic classification.</title>
        <authorList>
            <person name="Goeker M."/>
        </authorList>
    </citation>
    <scope>NUCLEOTIDE SEQUENCE [LARGE SCALE GENOMIC DNA]</scope>
    <source>
        <strain evidence="3 4">DSM 23562</strain>
    </source>
</reference>
<dbReference type="PANTHER" id="PTHR43032">
    <property type="entry name" value="PROTEIN-METHIONINE-SULFOXIDE REDUCTASE"/>
    <property type="match status" value="1"/>
</dbReference>
<accession>A0A7W9W7Z6</accession>
<name>A0A7W9W7Z6_ARMRO</name>
<dbReference type="InterPro" id="IPR036374">
    <property type="entry name" value="OxRdtase_Mopterin-bd_sf"/>
</dbReference>
<dbReference type="SUPFAM" id="SSF56524">
    <property type="entry name" value="Oxidoreductase molybdopterin-binding domain"/>
    <property type="match status" value="1"/>
</dbReference>
<evidence type="ECO:0000313" key="3">
    <source>
        <dbReference type="EMBL" id="MBB6051751.1"/>
    </source>
</evidence>
<dbReference type="AlphaFoldDB" id="A0A7W9W7Z6"/>
<organism evidence="3 4">
    <name type="scientific">Armatimonas rosea</name>
    <dbReference type="NCBI Taxonomy" id="685828"/>
    <lineage>
        <taxon>Bacteria</taxon>
        <taxon>Bacillati</taxon>
        <taxon>Armatimonadota</taxon>
        <taxon>Armatimonadia</taxon>
        <taxon>Armatimonadales</taxon>
        <taxon>Armatimonadaceae</taxon>
        <taxon>Armatimonas</taxon>
    </lineage>
</organism>
<dbReference type="EMBL" id="JACHGW010000003">
    <property type="protein sequence ID" value="MBB6051751.1"/>
    <property type="molecule type" value="Genomic_DNA"/>
</dbReference>
<feature type="domain" description="Oxidoreductase molybdopterin-binding" evidence="2">
    <location>
        <begin position="58"/>
        <end position="209"/>
    </location>
</feature>
<sequence length="237" mass="26866">MSATPDSKLQGETPPGPDDAPAGVQVSPDLYRSNRIPPNQSRTKKWPVLDTGIHPKPLAPDEVTLELYGEVEVPRLFTWAELQALPRARVAADMHCVTRWSRLGNLWEGVSTRTLVEQLQLKPSAKFVMVYGRDEVTFFRGGSATWCTNLPLEYFLHDDCLVAWSHDGEPLSNEHGGPLRLVVPKLYAWKSAKWVSAIEFRESDSPGYWEKGGYHMLGDPWKEQRFRFSDDGEESER</sequence>
<comment type="caution">
    <text evidence="3">The sequence shown here is derived from an EMBL/GenBank/DDBJ whole genome shotgun (WGS) entry which is preliminary data.</text>
</comment>
<dbReference type="PANTHER" id="PTHR43032:SF4">
    <property type="entry name" value="OXIDOREDUCTASE MOLYBDOPTERIN-BINDING DOMAIN-CONTAINING PROTEIN"/>
    <property type="match status" value="1"/>
</dbReference>
<proteinExistence type="predicted"/>
<evidence type="ECO:0000259" key="2">
    <source>
        <dbReference type="Pfam" id="PF00174"/>
    </source>
</evidence>
<keyword evidence="4" id="KW-1185">Reference proteome</keyword>
<gene>
    <name evidence="3" type="ORF">HNQ39_003561</name>
</gene>
<evidence type="ECO:0000313" key="4">
    <source>
        <dbReference type="Proteomes" id="UP000520814"/>
    </source>
</evidence>
<dbReference type="Proteomes" id="UP000520814">
    <property type="component" value="Unassembled WGS sequence"/>
</dbReference>
<protein>
    <submittedName>
        <fullName evidence="3">DMSO/TMAO reductase YedYZ molybdopterin-dependent catalytic subunit</fullName>
    </submittedName>
</protein>
<dbReference type="Pfam" id="PF00174">
    <property type="entry name" value="Oxidored_molyb"/>
    <property type="match status" value="1"/>
</dbReference>
<feature type="region of interest" description="Disordered" evidence="1">
    <location>
        <begin position="1"/>
        <end position="48"/>
    </location>
</feature>
<evidence type="ECO:0000256" key="1">
    <source>
        <dbReference type="SAM" id="MobiDB-lite"/>
    </source>
</evidence>